<dbReference type="InterPro" id="IPR049636">
    <property type="entry name" value="HNF4-like_DBD"/>
</dbReference>
<dbReference type="WBParaSite" id="PSAMB.scaffold623size45401.g7480.t1">
    <property type="protein sequence ID" value="PSAMB.scaffold623size45401.g7480.t1"/>
    <property type="gene ID" value="PSAMB.scaffold623size45401.g7480"/>
</dbReference>
<dbReference type="SUPFAM" id="SSF57716">
    <property type="entry name" value="Glucocorticoid receptor-like (DNA-binding domain)"/>
    <property type="match status" value="1"/>
</dbReference>
<dbReference type="PRINTS" id="PR00398">
    <property type="entry name" value="STRDHORMONER"/>
</dbReference>
<dbReference type="CDD" id="cd06960">
    <property type="entry name" value="NR_DBD_HNF4A"/>
    <property type="match status" value="1"/>
</dbReference>
<protein>
    <submittedName>
        <fullName evidence="16">Uncharacterized protein</fullName>
    </submittedName>
</protein>
<dbReference type="AlphaFoldDB" id="A0A914X6M8"/>
<evidence type="ECO:0000256" key="10">
    <source>
        <dbReference type="ARBA" id="ARBA00023242"/>
    </source>
</evidence>
<dbReference type="Proteomes" id="UP000887566">
    <property type="component" value="Unplaced"/>
</dbReference>
<dbReference type="Pfam" id="PF00105">
    <property type="entry name" value="zf-C4"/>
    <property type="match status" value="1"/>
</dbReference>
<feature type="domain" description="Nuclear receptor" evidence="13">
    <location>
        <begin position="9"/>
        <end position="84"/>
    </location>
</feature>
<keyword evidence="3 12" id="KW-0479">Metal-binding</keyword>
<evidence type="ECO:0000259" key="14">
    <source>
        <dbReference type="PROSITE" id="PS51843"/>
    </source>
</evidence>
<evidence type="ECO:0000256" key="3">
    <source>
        <dbReference type="ARBA" id="ARBA00022723"/>
    </source>
</evidence>
<name>A0A914X6M8_9BILA</name>
<evidence type="ECO:0000256" key="1">
    <source>
        <dbReference type="ARBA" id="ARBA00004123"/>
    </source>
</evidence>
<comment type="subcellular location">
    <subcellularLocation>
        <location evidence="1 12">Nucleus</location>
    </subcellularLocation>
</comment>
<proteinExistence type="inferred from homology"/>
<dbReference type="InterPro" id="IPR000536">
    <property type="entry name" value="Nucl_hrmn_rcpt_lig-bd"/>
</dbReference>
<dbReference type="InterPro" id="IPR035500">
    <property type="entry name" value="NHR-like_dom_sf"/>
</dbReference>
<evidence type="ECO:0000256" key="8">
    <source>
        <dbReference type="ARBA" id="ARBA00023163"/>
    </source>
</evidence>
<dbReference type="GO" id="GO:0000978">
    <property type="term" value="F:RNA polymerase II cis-regulatory region sequence-specific DNA binding"/>
    <property type="evidence" value="ECO:0007669"/>
    <property type="project" value="InterPro"/>
</dbReference>
<evidence type="ECO:0000259" key="13">
    <source>
        <dbReference type="PROSITE" id="PS51030"/>
    </source>
</evidence>
<dbReference type="InterPro" id="IPR001628">
    <property type="entry name" value="Znf_hrmn_rcpt"/>
</dbReference>
<evidence type="ECO:0000256" key="7">
    <source>
        <dbReference type="ARBA" id="ARBA00023125"/>
    </source>
</evidence>
<dbReference type="SMART" id="SM00430">
    <property type="entry name" value="HOLI"/>
    <property type="match status" value="1"/>
</dbReference>
<sequence>MALASCDGQEVCAICGDENASRHYGVTACFGCKGFFRRSVKAGLKYICQFDGQCTFDKGKRNTCRFCRFERCLKTGMSTEAIRPDRDSTGKQLRPRKCAILEQRKYTAQSSSTSAKRNRFAQKTLLLQLMNLEYSINMGKVQKTTVNACDQVVSANQFTLSEVLDNPESVDSERTQIRYDAIRTASADDITASIRRSLISTIDWVNGIGAHFGVVSTAEKLALLNSRAVLLALFSVAARTSQSTTNPDAFCLPLGCSVKRYASKNVMVQTLVSRILDDLIAPLNRLSLDEREIVAFKAIIALNPDAVGLSPTTARSVAAYRDRVLHALFQNISDQFLTNGAASRFANILTLLPALTDISSLITNYSIIESLFGSGVDSLLVELLGQNRKKHDDATKMRQYSMRRSVVDKVTQTDNLLAAKEEYFAQADSRVQTKVCDNYCKFATPSPDPLSYYPSSCGIVSPYMEQTSKPSYYCQQLPILDYVDLHLQ</sequence>
<evidence type="ECO:0000256" key="5">
    <source>
        <dbReference type="ARBA" id="ARBA00022833"/>
    </source>
</evidence>
<keyword evidence="8 12" id="KW-0804">Transcription</keyword>
<dbReference type="SMART" id="SM00399">
    <property type="entry name" value="ZnF_C4"/>
    <property type="match status" value="1"/>
</dbReference>
<keyword evidence="6 12" id="KW-0805">Transcription regulation</keyword>
<dbReference type="Gene3D" id="1.10.565.10">
    <property type="entry name" value="Retinoid X Receptor"/>
    <property type="match status" value="1"/>
</dbReference>
<dbReference type="Gene3D" id="3.30.50.10">
    <property type="entry name" value="Erythroid Transcription Factor GATA-1, subunit A"/>
    <property type="match status" value="1"/>
</dbReference>
<dbReference type="PROSITE" id="PS51030">
    <property type="entry name" value="NUCLEAR_REC_DBD_2"/>
    <property type="match status" value="1"/>
</dbReference>
<dbReference type="InterPro" id="IPR013088">
    <property type="entry name" value="Znf_NHR/GATA"/>
</dbReference>
<dbReference type="PROSITE" id="PS00031">
    <property type="entry name" value="NUCLEAR_REC_DBD_1"/>
    <property type="match status" value="1"/>
</dbReference>
<keyword evidence="10 12" id="KW-0539">Nucleus</keyword>
<dbReference type="GO" id="GO:0003700">
    <property type="term" value="F:DNA-binding transcription factor activity"/>
    <property type="evidence" value="ECO:0007669"/>
    <property type="project" value="InterPro"/>
</dbReference>
<dbReference type="SUPFAM" id="SSF48508">
    <property type="entry name" value="Nuclear receptor ligand-binding domain"/>
    <property type="match status" value="1"/>
</dbReference>
<evidence type="ECO:0000256" key="12">
    <source>
        <dbReference type="RuleBase" id="RU004334"/>
    </source>
</evidence>
<comment type="function">
    <text evidence="11">Orphan nuclear receptor.</text>
</comment>
<evidence type="ECO:0000256" key="2">
    <source>
        <dbReference type="ARBA" id="ARBA00005993"/>
    </source>
</evidence>
<evidence type="ECO:0000256" key="9">
    <source>
        <dbReference type="ARBA" id="ARBA00023170"/>
    </source>
</evidence>
<evidence type="ECO:0000313" key="15">
    <source>
        <dbReference type="Proteomes" id="UP000887566"/>
    </source>
</evidence>
<feature type="domain" description="NR LBD" evidence="14">
    <location>
        <begin position="150"/>
        <end position="388"/>
    </location>
</feature>
<reference evidence="16" key="1">
    <citation type="submission" date="2022-11" db="UniProtKB">
        <authorList>
            <consortium name="WormBaseParasite"/>
        </authorList>
    </citation>
    <scope>IDENTIFICATION</scope>
</reference>
<dbReference type="PRINTS" id="PR00047">
    <property type="entry name" value="STROIDFINGER"/>
</dbReference>
<evidence type="ECO:0000256" key="11">
    <source>
        <dbReference type="ARBA" id="ARBA00037512"/>
    </source>
</evidence>
<dbReference type="GO" id="GO:0008270">
    <property type="term" value="F:zinc ion binding"/>
    <property type="evidence" value="ECO:0007669"/>
    <property type="project" value="UniProtKB-KW"/>
</dbReference>
<evidence type="ECO:0000313" key="16">
    <source>
        <dbReference type="WBParaSite" id="PSAMB.scaffold623size45401.g7480.t1"/>
    </source>
</evidence>
<keyword evidence="5 12" id="KW-0862">Zinc</keyword>
<dbReference type="InterPro" id="IPR052496">
    <property type="entry name" value="Orphan_Nuclear_Rcpt"/>
</dbReference>
<dbReference type="Pfam" id="PF00104">
    <property type="entry name" value="Hormone_recep"/>
    <property type="match status" value="1"/>
</dbReference>
<keyword evidence="9 12" id="KW-0675">Receptor</keyword>
<organism evidence="15 16">
    <name type="scientific">Plectus sambesii</name>
    <dbReference type="NCBI Taxonomy" id="2011161"/>
    <lineage>
        <taxon>Eukaryota</taxon>
        <taxon>Metazoa</taxon>
        <taxon>Ecdysozoa</taxon>
        <taxon>Nematoda</taxon>
        <taxon>Chromadorea</taxon>
        <taxon>Plectida</taxon>
        <taxon>Plectina</taxon>
        <taxon>Plectoidea</taxon>
        <taxon>Plectidae</taxon>
        <taxon>Plectus</taxon>
    </lineage>
</organism>
<dbReference type="PROSITE" id="PS51843">
    <property type="entry name" value="NR_LBD"/>
    <property type="match status" value="1"/>
</dbReference>
<keyword evidence="7 12" id="KW-0238">DNA-binding</keyword>
<evidence type="ECO:0000256" key="4">
    <source>
        <dbReference type="ARBA" id="ARBA00022771"/>
    </source>
</evidence>
<comment type="similarity">
    <text evidence="2 12">Belongs to the nuclear hormone receptor family.</text>
</comment>
<keyword evidence="15" id="KW-1185">Reference proteome</keyword>
<evidence type="ECO:0000256" key="6">
    <source>
        <dbReference type="ARBA" id="ARBA00023015"/>
    </source>
</evidence>
<dbReference type="GO" id="GO:0005634">
    <property type="term" value="C:nucleus"/>
    <property type="evidence" value="ECO:0007669"/>
    <property type="project" value="UniProtKB-SubCell"/>
</dbReference>
<dbReference type="InterPro" id="IPR001723">
    <property type="entry name" value="Nuclear_hrmn_rcpt"/>
</dbReference>
<accession>A0A914X6M8</accession>
<keyword evidence="4 12" id="KW-0863">Zinc-finger</keyword>
<dbReference type="PANTHER" id="PTHR47519">
    <property type="entry name" value="NUCLEAR HORMONE RECEPTOR FAMILY MEMBER NHR-31-RELATED"/>
    <property type="match status" value="1"/>
</dbReference>
<dbReference type="FunFam" id="3.30.50.10:FF:000030">
    <property type="entry name" value="Nuclear Hormone Receptor family"/>
    <property type="match status" value="1"/>
</dbReference>